<dbReference type="AlphaFoldDB" id="A0A947DKS7"/>
<evidence type="ECO:0000256" key="14">
    <source>
        <dbReference type="PROSITE-ProRule" id="PRU00169"/>
    </source>
</evidence>
<keyword evidence="9" id="KW-0067">ATP-binding</keyword>
<keyword evidence="6" id="KW-0808">Transferase</keyword>
<evidence type="ECO:0000256" key="3">
    <source>
        <dbReference type="ARBA" id="ARBA00006402"/>
    </source>
</evidence>
<dbReference type="Gene3D" id="1.10.287.130">
    <property type="match status" value="1"/>
</dbReference>
<evidence type="ECO:0000256" key="1">
    <source>
        <dbReference type="ARBA" id="ARBA00000085"/>
    </source>
</evidence>
<dbReference type="Pfam" id="PF00072">
    <property type="entry name" value="Response_reg"/>
    <property type="match status" value="1"/>
</dbReference>
<reference evidence="19" key="1">
    <citation type="submission" date="2020-11" db="EMBL/GenBank/DDBJ databases">
        <authorList>
            <person name="Konstantinou D."/>
            <person name="Gkelis S."/>
            <person name="Popin R."/>
            <person name="Fewer D."/>
            <person name="Sivonen K."/>
        </authorList>
    </citation>
    <scope>NUCLEOTIDE SEQUENCE</scope>
    <source>
        <strain evidence="19">TAU-MAC 1115</strain>
    </source>
</reference>
<organism evidence="19 20">
    <name type="scientific">Leptothoe spongobia TAU-MAC 1115</name>
    <dbReference type="NCBI Taxonomy" id="1967444"/>
    <lineage>
        <taxon>Bacteria</taxon>
        <taxon>Bacillati</taxon>
        <taxon>Cyanobacteriota</taxon>
        <taxon>Cyanophyceae</taxon>
        <taxon>Nodosilineales</taxon>
        <taxon>Cymatolegaceae</taxon>
        <taxon>Leptothoe</taxon>
        <taxon>Leptothoe spongobia</taxon>
    </lineage>
</organism>
<evidence type="ECO:0000259" key="17">
    <source>
        <dbReference type="PROSITE" id="PS50109"/>
    </source>
</evidence>
<dbReference type="SUPFAM" id="SSF47384">
    <property type="entry name" value="Homodimeric domain of signal transducing histidine kinase"/>
    <property type="match status" value="1"/>
</dbReference>
<dbReference type="GO" id="GO:0000155">
    <property type="term" value="F:phosphorelay sensor kinase activity"/>
    <property type="evidence" value="ECO:0007669"/>
    <property type="project" value="InterPro"/>
</dbReference>
<keyword evidence="5" id="KW-0597">Phosphoprotein</keyword>
<keyword evidence="16" id="KW-1133">Transmembrane helix</keyword>
<feature type="coiled-coil region" evidence="15">
    <location>
        <begin position="409"/>
        <end position="468"/>
    </location>
</feature>
<dbReference type="Pfam" id="PF02518">
    <property type="entry name" value="HATPase_c"/>
    <property type="match status" value="1"/>
</dbReference>
<keyword evidence="15" id="KW-0175">Coiled coil</keyword>
<evidence type="ECO:0000313" key="20">
    <source>
        <dbReference type="Proteomes" id="UP000717364"/>
    </source>
</evidence>
<keyword evidence="12" id="KW-0131">Cell cycle</keyword>
<evidence type="ECO:0000256" key="2">
    <source>
        <dbReference type="ARBA" id="ARBA00004370"/>
    </source>
</evidence>
<feature type="domain" description="Histidine kinase" evidence="17">
    <location>
        <begin position="468"/>
        <end position="694"/>
    </location>
</feature>
<dbReference type="FunFam" id="3.30.565.10:FF:000010">
    <property type="entry name" value="Sensor histidine kinase RcsC"/>
    <property type="match status" value="1"/>
</dbReference>
<keyword evidence="10" id="KW-0902">Two-component regulatory system</keyword>
<evidence type="ECO:0000256" key="5">
    <source>
        <dbReference type="ARBA" id="ARBA00022553"/>
    </source>
</evidence>
<evidence type="ECO:0000256" key="6">
    <source>
        <dbReference type="ARBA" id="ARBA00022679"/>
    </source>
</evidence>
<evidence type="ECO:0000256" key="9">
    <source>
        <dbReference type="ARBA" id="ARBA00022840"/>
    </source>
</evidence>
<evidence type="ECO:0000256" key="13">
    <source>
        <dbReference type="ARBA" id="ARBA00074306"/>
    </source>
</evidence>
<accession>A0A947DKS7</accession>
<evidence type="ECO:0000256" key="10">
    <source>
        <dbReference type="ARBA" id="ARBA00023012"/>
    </source>
</evidence>
<dbReference type="RefSeq" id="WP_215610955.1">
    <property type="nucleotide sequence ID" value="NZ_JADOES010000064.1"/>
</dbReference>
<dbReference type="EC" id="2.7.13.3" evidence="4"/>
<dbReference type="InterPro" id="IPR011006">
    <property type="entry name" value="CheY-like_superfamily"/>
</dbReference>
<dbReference type="InterPro" id="IPR036097">
    <property type="entry name" value="HisK_dim/P_sf"/>
</dbReference>
<feature type="transmembrane region" description="Helical" evidence="16">
    <location>
        <begin position="15"/>
        <end position="38"/>
    </location>
</feature>
<protein>
    <recommendedName>
        <fullName evidence="13">Circadian input-output histidine kinase CikA</fullName>
        <ecNumber evidence="4">2.7.13.3</ecNumber>
    </recommendedName>
</protein>
<dbReference type="SMART" id="SM00448">
    <property type="entry name" value="REC"/>
    <property type="match status" value="1"/>
</dbReference>
<dbReference type="Proteomes" id="UP000717364">
    <property type="component" value="Unassembled WGS sequence"/>
</dbReference>
<dbReference type="SMART" id="SM00388">
    <property type="entry name" value="HisKA"/>
    <property type="match status" value="1"/>
</dbReference>
<dbReference type="PROSITE" id="PS50110">
    <property type="entry name" value="RESPONSE_REGULATORY"/>
    <property type="match status" value="1"/>
</dbReference>
<dbReference type="PROSITE" id="PS50109">
    <property type="entry name" value="HIS_KIN"/>
    <property type="match status" value="1"/>
</dbReference>
<dbReference type="InterPro" id="IPR007890">
    <property type="entry name" value="CHASE2"/>
</dbReference>
<dbReference type="SMART" id="SM01080">
    <property type="entry name" value="CHASE2"/>
    <property type="match status" value="1"/>
</dbReference>
<dbReference type="Gene3D" id="3.40.50.2300">
    <property type="match status" value="1"/>
</dbReference>
<dbReference type="InterPro" id="IPR003594">
    <property type="entry name" value="HATPase_dom"/>
</dbReference>
<keyword evidence="20" id="KW-1185">Reference proteome</keyword>
<keyword evidence="11 16" id="KW-0472">Membrane</keyword>
<dbReference type="EMBL" id="JADOES010000064">
    <property type="protein sequence ID" value="MBT9317895.1"/>
    <property type="molecule type" value="Genomic_DNA"/>
</dbReference>
<comment type="catalytic activity">
    <reaction evidence="1">
        <text>ATP + protein L-histidine = ADP + protein N-phospho-L-histidine.</text>
        <dbReference type="EC" id="2.7.13.3"/>
    </reaction>
</comment>
<evidence type="ECO:0000256" key="16">
    <source>
        <dbReference type="SAM" id="Phobius"/>
    </source>
</evidence>
<evidence type="ECO:0000259" key="18">
    <source>
        <dbReference type="PROSITE" id="PS50110"/>
    </source>
</evidence>
<evidence type="ECO:0000313" key="19">
    <source>
        <dbReference type="EMBL" id="MBT9317895.1"/>
    </source>
</evidence>
<evidence type="ECO:0000256" key="12">
    <source>
        <dbReference type="ARBA" id="ARBA00023306"/>
    </source>
</evidence>
<dbReference type="Gene3D" id="3.30.565.10">
    <property type="entry name" value="Histidine kinase-like ATPase, C-terminal domain"/>
    <property type="match status" value="1"/>
</dbReference>
<comment type="caution">
    <text evidence="19">The sequence shown here is derived from an EMBL/GenBank/DDBJ whole genome shotgun (WGS) entry which is preliminary data.</text>
</comment>
<dbReference type="Pfam" id="PF05226">
    <property type="entry name" value="CHASE2"/>
    <property type="match status" value="1"/>
</dbReference>
<feature type="transmembrane region" description="Helical" evidence="16">
    <location>
        <begin position="364"/>
        <end position="397"/>
    </location>
</feature>
<feature type="domain" description="Response regulatory" evidence="18">
    <location>
        <begin position="718"/>
        <end position="832"/>
    </location>
</feature>
<sequence>MLPRLSSLIRQKQSIFIILPAVSIAVVVGNWLGVFNLLEWQLRDAFFRLRPAEAVEDSVVIVTINEADIKRVGDWPITDQTLTEVLTKIQTYQPRVVGIDLYRDLPEEPGYEQLVNLFNTMPNLIGVEKIINNRIAPPPVLDTLGKVGLADLVLDADRTIRRGLLTAEDSKDSSLKAGLATRVALQYLEAEGITLEPIDADQQKFQLGQAVFTPMARREAGYPEIDLGGYQILMNWRGPISAFPTVTMSEVLSGQVSPELMRDRIVLIGSIASSTNDFFETPYSHAWFTAQSPTPGVIVHANIASQLIRSALDGRTNLRGFSNLWQGIWIGVWVLLGSGGSWLLETPGNSKRNILVGRVFWPTLGAAVTLTGGAYLIFLGGVLIPVVPPLVALTVSVVATTNAKKQKYLEDTNIQLAVVNRQLEDANNQLLDYSKNLETKVETRTQELAKAKQAADAANQAKSEFLANMSHELRTPLNGILGYAQILDRSKTLADKERKDINVIYQCGSHLLTLINDILDLSKIEARKLELQPADFNLFRFLGSVSEIFRLQAEEKDITFSLEVSQNLPQVIHADEKRLRQILTNLLGNAVKFTDQGNVIFRINPVETILASDTETLQVIRFQIEDTGVGMTSEQLDTIFLPFEQVGEIHRKSKGTGLGLAITQRIVNIMEGTITVDSHLGEGSIFSIELPILSGLTLPPTPQSQAQQIVGIKIGQPVVLIVDNNQASRMAVESLLKPIGFRVIEADNGEVGLTQAATYQPDFVITELDLPDMDALVLLRQLRAQQPEVVIAVSSTYVFDTDRHKSLAAGANDFLPKPLQVEELFRVLQHNLKLEWIYNADEIHPSRSIDLRNAEQLDTTSSPQLKNPSSMASSKILPPSREMLEQLYHLSMMGDLNRMKGILEALEGKNTQLIPFTTELRQLIDRFQTKKSREFIQSFITSEV</sequence>
<comment type="caution">
    <text evidence="14">Lacks conserved residue(s) required for the propagation of feature annotation.</text>
</comment>
<dbReference type="CDD" id="cd00156">
    <property type="entry name" value="REC"/>
    <property type="match status" value="1"/>
</dbReference>
<dbReference type="SMART" id="SM00387">
    <property type="entry name" value="HATPase_c"/>
    <property type="match status" value="1"/>
</dbReference>
<name>A0A947DKS7_9CYAN</name>
<evidence type="ECO:0000256" key="8">
    <source>
        <dbReference type="ARBA" id="ARBA00022777"/>
    </source>
</evidence>
<dbReference type="InterPro" id="IPR004358">
    <property type="entry name" value="Sig_transdc_His_kin-like_C"/>
</dbReference>
<dbReference type="SUPFAM" id="SSF52172">
    <property type="entry name" value="CheY-like"/>
    <property type="match status" value="1"/>
</dbReference>
<dbReference type="InterPro" id="IPR001789">
    <property type="entry name" value="Sig_transdc_resp-reg_receiver"/>
</dbReference>
<keyword evidence="8" id="KW-0418">Kinase</keyword>
<reference evidence="19" key="2">
    <citation type="journal article" date="2021" name="Mar. Drugs">
        <title>Genome Reduction and Secondary Metabolism of the Marine Sponge-Associated Cyanobacterium Leptothoe.</title>
        <authorList>
            <person name="Konstantinou D."/>
            <person name="Popin R.V."/>
            <person name="Fewer D.P."/>
            <person name="Sivonen K."/>
            <person name="Gkelis S."/>
        </authorList>
    </citation>
    <scope>NUCLEOTIDE SEQUENCE</scope>
    <source>
        <strain evidence="19">TAU-MAC 1115</strain>
    </source>
</reference>
<comment type="subcellular location">
    <subcellularLocation>
        <location evidence="2">Membrane</location>
    </subcellularLocation>
</comment>
<gene>
    <name evidence="19" type="ORF">IXB50_20970</name>
</gene>
<proteinExistence type="inferred from homology"/>
<dbReference type="CDD" id="cd00082">
    <property type="entry name" value="HisKA"/>
    <property type="match status" value="1"/>
</dbReference>
<feature type="transmembrane region" description="Helical" evidence="16">
    <location>
        <begin position="324"/>
        <end position="344"/>
    </location>
</feature>
<keyword evidence="7" id="KW-0547">Nucleotide-binding</keyword>
<evidence type="ECO:0000256" key="11">
    <source>
        <dbReference type="ARBA" id="ARBA00023136"/>
    </source>
</evidence>
<dbReference type="PANTHER" id="PTHR43047">
    <property type="entry name" value="TWO-COMPONENT HISTIDINE PROTEIN KINASE"/>
    <property type="match status" value="1"/>
</dbReference>
<dbReference type="InterPro" id="IPR005467">
    <property type="entry name" value="His_kinase_dom"/>
</dbReference>
<dbReference type="SUPFAM" id="SSF55874">
    <property type="entry name" value="ATPase domain of HSP90 chaperone/DNA topoisomerase II/histidine kinase"/>
    <property type="match status" value="1"/>
</dbReference>
<dbReference type="InterPro" id="IPR003661">
    <property type="entry name" value="HisK_dim/P_dom"/>
</dbReference>
<dbReference type="GO" id="GO:0016020">
    <property type="term" value="C:membrane"/>
    <property type="evidence" value="ECO:0007669"/>
    <property type="project" value="UniProtKB-SubCell"/>
</dbReference>
<comment type="similarity">
    <text evidence="3">In the N-terminal section; belongs to the phytochrome family.</text>
</comment>
<dbReference type="InterPro" id="IPR036890">
    <property type="entry name" value="HATPase_C_sf"/>
</dbReference>
<dbReference type="GO" id="GO:0005524">
    <property type="term" value="F:ATP binding"/>
    <property type="evidence" value="ECO:0007669"/>
    <property type="project" value="UniProtKB-KW"/>
</dbReference>
<evidence type="ECO:0000256" key="4">
    <source>
        <dbReference type="ARBA" id="ARBA00012438"/>
    </source>
</evidence>
<evidence type="ECO:0000256" key="7">
    <source>
        <dbReference type="ARBA" id="ARBA00022741"/>
    </source>
</evidence>
<dbReference type="Pfam" id="PF00512">
    <property type="entry name" value="HisKA"/>
    <property type="match status" value="1"/>
</dbReference>
<dbReference type="PRINTS" id="PR00344">
    <property type="entry name" value="BCTRLSENSOR"/>
</dbReference>
<evidence type="ECO:0000256" key="15">
    <source>
        <dbReference type="SAM" id="Coils"/>
    </source>
</evidence>
<dbReference type="FunFam" id="1.10.287.130:FF:000038">
    <property type="entry name" value="Sensory transduction histidine kinase"/>
    <property type="match status" value="1"/>
</dbReference>
<dbReference type="CDD" id="cd16922">
    <property type="entry name" value="HATPase_EvgS-ArcB-TorS-like"/>
    <property type="match status" value="1"/>
</dbReference>
<keyword evidence="16" id="KW-0812">Transmembrane</keyword>